<dbReference type="EMBL" id="JH993170">
    <property type="protein sequence ID" value="EKX32807.1"/>
    <property type="molecule type" value="Genomic_DNA"/>
</dbReference>
<dbReference type="Proteomes" id="UP000011087">
    <property type="component" value="Unassembled WGS sequence"/>
</dbReference>
<name>L1I9Q8_GUITC</name>
<dbReference type="RefSeq" id="XP_005819787.1">
    <property type="nucleotide sequence ID" value="XM_005819730.1"/>
</dbReference>
<dbReference type="EnsemblProtists" id="EKX32807">
    <property type="protein sequence ID" value="EKX32807"/>
    <property type="gene ID" value="GUITHDRAFT_120999"/>
</dbReference>
<reference evidence="2 4" key="1">
    <citation type="journal article" date="2012" name="Nature">
        <title>Algal genomes reveal evolutionary mosaicism and the fate of nucleomorphs.</title>
        <authorList>
            <consortium name="DOE Joint Genome Institute"/>
            <person name="Curtis B.A."/>
            <person name="Tanifuji G."/>
            <person name="Burki F."/>
            <person name="Gruber A."/>
            <person name="Irimia M."/>
            <person name="Maruyama S."/>
            <person name="Arias M.C."/>
            <person name="Ball S.G."/>
            <person name="Gile G.H."/>
            <person name="Hirakawa Y."/>
            <person name="Hopkins J.F."/>
            <person name="Kuo A."/>
            <person name="Rensing S.A."/>
            <person name="Schmutz J."/>
            <person name="Symeonidi A."/>
            <person name="Elias M."/>
            <person name="Eveleigh R.J."/>
            <person name="Herman E.K."/>
            <person name="Klute M.J."/>
            <person name="Nakayama T."/>
            <person name="Obornik M."/>
            <person name="Reyes-Prieto A."/>
            <person name="Armbrust E.V."/>
            <person name="Aves S.J."/>
            <person name="Beiko R.G."/>
            <person name="Coutinho P."/>
            <person name="Dacks J.B."/>
            <person name="Durnford D.G."/>
            <person name="Fast N.M."/>
            <person name="Green B.R."/>
            <person name="Grisdale C.J."/>
            <person name="Hempel F."/>
            <person name="Henrissat B."/>
            <person name="Hoppner M.P."/>
            <person name="Ishida K."/>
            <person name="Kim E."/>
            <person name="Koreny L."/>
            <person name="Kroth P.G."/>
            <person name="Liu Y."/>
            <person name="Malik S.B."/>
            <person name="Maier U.G."/>
            <person name="McRose D."/>
            <person name="Mock T."/>
            <person name="Neilson J.A."/>
            <person name="Onodera N.T."/>
            <person name="Poole A.M."/>
            <person name="Pritham E.J."/>
            <person name="Richards T.A."/>
            <person name="Rocap G."/>
            <person name="Roy S.W."/>
            <person name="Sarai C."/>
            <person name="Schaack S."/>
            <person name="Shirato S."/>
            <person name="Slamovits C.H."/>
            <person name="Spencer D.F."/>
            <person name="Suzuki S."/>
            <person name="Worden A.Z."/>
            <person name="Zauner S."/>
            <person name="Barry K."/>
            <person name="Bell C."/>
            <person name="Bharti A.K."/>
            <person name="Crow J.A."/>
            <person name="Grimwood J."/>
            <person name="Kramer R."/>
            <person name="Lindquist E."/>
            <person name="Lucas S."/>
            <person name="Salamov A."/>
            <person name="McFadden G.I."/>
            <person name="Lane C.E."/>
            <person name="Keeling P.J."/>
            <person name="Gray M.W."/>
            <person name="Grigoriev I.V."/>
            <person name="Archibald J.M."/>
        </authorList>
    </citation>
    <scope>NUCLEOTIDE SEQUENCE</scope>
    <source>
        <strain evidence="2 4">CCMP2712</strain>
    </source>
</reference>
<evidence type="ECO:0000313" key="2">
    <source>
        <dbReference type="EMBL" id="EKX32807.1"/>
    </source>
</evidence>
<dbReference type="KEGG" id="gtt:GUITHDRAFT_120999"/>
<dbReference type="GeneID" id="17289548"/>
<proteinExistence type="predicted"/>
<reference evidence="3" key="3">
    <citation type="submission" date="2016-03" db="UniProtKB">
        <authorList>
            <consortium name="EnsemblProtists"/>
        </authorList>
    </citation>
    <scope>IDENTIFICATION</scope>
</reference>
<dbReference type="AlphaFoldDB" id="L1I9Q8"/>
<evidence type="ECO:0000313" key="3">
    <source>
        <dbReference type="EnsemblProtists" id="EKX32807"/>
    </source>
</evidence>
<keyword evidence="4" id="KW-1185">Reference proteome</keyword>
<dbReference type="PaxDb" id="55529-EKX32807"/>
<gene>
    <name evidence="2" type="ORF">GUITHDRAFT_120999</name>
</gene>
<protein>
    <submittedName>
        <fullName evidence="2 3">Uncharacterized protein</fullName>
    </submittedName>
</protein>
<reference evidence="4" key="2">
    <citation type="submission" date="2012-11" db="EMBL/GenBank/DDBJ databases">
        <authorList>
            <person name="Kuo A."/>
            <person name="Curtis B.A."/>
            <person name="Tanifuji G."/>
            <person name="Burki F."/>
            <person name="Gruber A."/>
            <person name="Irimia M."/>
            <person name="Maruyama S."/>
            <person name="Arias M.C."/>
            <person name="Ball S.G."/>
            <person name="Gile G.H."/>
            <person name="Hirakawa Y."/>
            <person name="Hopkins J.F."/>
            <person name="Rensing S.A."/>
            <person name="Schmutz J."/>
            <person name="Symeonidi A."/>
            <person name="Elias M."/>
            <person name="Eveleigh R.J."/>
            <person name="Herman E.K."/>
            <person name="Klute M.J."/>
            <person name="Nakayama T."/>
            <person name="Obornik M."/>
            <person name="Reyes-Prieto A."/>
            <person name="Armbrust E.V."/>
            <person name="Aves S.J."/>
            <person name="Beiko R.G."/>
            <person name="Coutinho P."/>
            <person name="Dacks J.B."/>
            <person name="Durnford D.G."/>
            <person name="Fast N.M."/>
            <person name="Green B.R."/>
            <person name="Grisdale C."/>
            <person name="Hempe F."/>
            <person name="Henrissat B."/>
            <person name="Hoppner M.P."/>
            <person name="Ishida K.-I."/>
            <person name="Kim E."/>
            <person name="Koreny L."/>
            <person name="Kroth P.G."/>
            <person name="Liu Y."/>
            <person name="Malik S.-B."/>
            <person name="Maier U.G."/>
            <person name="McRose D."/>
            <person name="Mock T."/>
            <person name="Neilson J.A."/>
            <person name="Onodera N.T."/>
            <person name="Poole A.M."/>
            <person name="Pritham E.J."/>
            <person name="Richards T.A."/>
            <person name="Rocap G."/>
            <person name="Roy S.W."/>
            <person name="Sarai C."/>
            <person name="Schaack S."/>
            <person name="Shirato S."/>
            <person name="Slamovits C.H."/>
            <person name="Spencer D.F."/>
            <person name="Suzuki S."/>
            <person name="Worden A.Z."/>
            <person name="Zauner S."/>
            <person name="Barry K."/>
            <person name="Bell C."/>
            <person name="Bharti A.K."/>
            <person name="Crow J.A."/>
            <person name="Grimwood J."/>
            <person name="Kramer R."/>
            <person name="Lindquist E."/>
            <person name="Lucas S."/>
            <person name="Salamov A."/>
            <person name="McFadden G.I."/>
            <person name="Lane C.E."/>
            <person name="Keeling P.J."/>
            <person name="Gray M.W."/>
            <person name="Grigoriev I.V."/>
            <person name="Archibald J.M."/>
        </authorList>
    </citation>
    <scope>NUCLEOTIDE SEQUENCE</scope>
    <source>
        <strain evidence="4">CCMP2712</strain>
    </source>
</reference>
<feature type="region of interest" description="Disordered" evidence="1">
    <location>
        <begin position="1"/>
        <end position="24"/>
    </location>
</feature>
<evidence type="ECO:0000256" key="1">
    <source>
        <dbReference type="SAM" id="MobiDB-lite"/>
    </source>
</evidence>
<accession>L1I9Q8</accession>
<sequence>MIRAANAHSKHPCSFKIRPQKDKHSGKAGALAEFSHLLKMNGMNSAGITEIYRQHLLQQGIAVLEVQPEAGMQLEVKTKRRNQVLVKSKAQKGRFTREEAEQICDGEDLSMGMTIRGLRRIVASWKESAADQIDRISSKEDAETNSWNGEHLVLSFSESFAPWDRAGKLLLLEPGSANIWEAIATEPPNGAGGDCQPGTECRKSSLQTQARWSHSWPVRQLVNSWK</sequence>
<evidence type="ECO:0000313" key="4">
    <source>
        <dbReference type="Proteomes" id="UP000011087"/>
    </source>
</evidence>
<organism evidence="2">
    <name type="scientific">Guillardia theta (strain CCMP2712)</name>
    <name type="common">Cryptophyte</name>
    <dbReference type="NCBI Taxonomy" id="905079"/>
    <lineage>
        <taxon>Eukaryota</taxon>
        <taxon>Cryptophyceae</taxon>
        <taxon>Pyrenomonadales</taxon>
        <taxon>Geminigeraceae</taxon>
        <taxon>Guillardia</taxon>
    </lineage>
</organism>
<dbReference type="HOGENOM" id="CLU_1226800_0_0_1"/>